<evidence type="ECO:0000259" key="7">
    <source>
        <dbReference type="Pfam" id="PF08281"/>
    </source>
</evidence>
<proteinExistence type="inferred from homology"/>
<accession>A0ABP6STJ2</accession>
<keyword evidence="5" id="KW-0804">Transcription</keyword>
<dbReference type="NCBIfam" id="TIGR02983">
    <property type="entry name" value="SigE-fam_strep"/>
    <property type="match status" value="1"/>
</dbReference>
<dbReference type="RefSeq" id="WP_345727255.1">
    <property type="nucleotide sequence ID" value="NZ_BAAAYN010000008.1"/>
</dbReference>
<comment type="similarity">
    <text evidence="1">Belongs to the sigma-70 factor family. ECF subfamily.</text>
</comment>
<evidence type="ECO:0000313" key="9">
    <source>
        <dbReference type="Proteomes" id="UP001501676"/>
    </source>
</evidence>
<gene>
    <name evidence="8" type="ORF">GCM10020369_14970</name>
</gene>
<evidence type="ECO:0000256" key="5">
    <source>
        <dbReference type="ARBA" id="ARBA00023163"/>
    </source>
</evidence>
<keyword evidence="4" id="KW-0238">DNA-binding</keyword>
<dbReference type="InterPro" id="IPR014325">
    <property type="entry name" value="RNA_pol_sigma-E_actinobac"/>
</dbReference>
<feature type="domain" description="RNA polymerase sigma-70 region 2" evidence="6">
    <location>
        <begin position="17"/>
        <end position="78"/>
    </location>
</feature>
<dbReference type="Pfam" id="PF08281">
    <property type="entry name" value="Sigma70_r4_2"/>
    <property type="match status" value="1"/>
</dbReference>
<dbReference type="InterPro" id="IPR039425">
    <property type="entry name" value="RNA_pol_sigma-70-like"/>
</dbReference>
<dbReference type="EMBL" id="BAAAYN010000008">
    <property type="protein sequence ID" value="GAA3384607.1"/>
    <property type="molecule type" value="Genomic_DNA"/>
</dbReference>
<dbReference type="SUPFAM" id="SSF88659">
    <property type="entry name" value="Sigma3 and sigma4 domains of RNA polymerase sigma factors"/>
    <property type="match status" value="1"/>
</dbReference>
<protein>
    <submittedName>
        <fullName evidence="8">SigE family RNA polymerase sigma factor</fullName>
    </submittedName>
</protein>
<sequence length="170" mass="18910">MSDDEDEAYREYVLGVLPGLRRVAYLLCQDVHRADDLVQSALERLYVHWGKARKASEPAAYARTVLVRVFLSEQRTGWARRVVLVNGSAETTAGPGFDVEARLEMEAALRELPPRQRAVLVLRFYCDLSIEQTAAVLRCAPGTVKSQSARGLDKLREVLAANHSTPTGRS</sequence>
<dbReference type="NCBIfam" id="TIGR02937">
    <property type="entry name" value="sigma70-ECF"/>
    <property type="match status" value="1"/>
</dbReference>
<dbReference type="SUPFAM" id="SSF88946">
    <property type="entry name" value="Sigma2 domain of RNA polymerase sigma factors"/>
    <property type="match status" value="1"/>
</dbReference>
<reference evidence="9" key="1">
    <citation type="journal article" date="2019" name="Int. J. Syst. Evol. Microbiol.">
        <title>The Global Catalogue of Microorganisms (GCM) 10K type strain sequencing project: providing services to taxonomists for standard genome sequencing and annotation.</title>
        <authorList>
            <consortium name="The Broad Institute Genomics Platform"/>
            <consortium name="The Broad Institute Genome Sequencing Center for Infectious Disease"/>
            <person name="Wu L."/>
            <person name="Ma J."/>
        </authorList>
    </citation>
    <scope>NUCLEOTIDE SEQUENCE [LARGE SCALE GENOMIC DNA]</scope>
    <source>
        <strain evidence="9">JCM 9458</strain>
    </source>
</reference>
<dbReference type="Proteomes" id="UP001501676">
    <property type="component" value="Unassembled WGS sequence"/>
</dbReference>
<dbReference type="InterPro" id="IPR007627">
    <property type="entry name" value="RNA_pol_sigma70_r2"/>
</dbReference>
<evidence type="ECO:0000259" key="6">
    <source>
        <dbReference type="Pfam" id="PF04542"/>
    </source>
</evidence>
<name>A0ABP6STJ2_9ACTN</name>
<comment type="caution">
    <text evidence="8">The sequence shown here is derived from an EMBL/GenBank/DDBJ whole genome shotgun (WGS) entry which is preliminary data.</text>
</comment>
<dbReference type="InterPro" id="IPR013325">
    <property type="entry name" value="RNA_pol_sigma_r2"/>
</dbReference>
<dbReference type="InterPro" id="IPR014284">
    <property type="entry name" value="RNA_pol_sigma-70_dom"/>
</dbReference>
<evidence type="ECO:0000313" key="8">
    <source>
        <dbReference type="EMBL" id="GAA3384607.1"/>
    </source>
</evidence>
<dbReference type="Pfam" id="PF04542">
    <property type="entry name" value="Sigma70_r2"/>
    <property type="match status" value="1"/>
</dbReference>
<keyword evidence="2" id="KW-0805">Transcription regulation</keyword>
<keyword evidence="9" id="KW-1185">Reference proteome</keyword>
<dbReference type="Gene3D" id="1.10.10.10">
    <property type="entry name" value="Winged helix-like DNA-binding domain superfamily/Winged helix DNA-binding domain"/>
    <property type="match status" value="1"/>
</dbReference>
<dbReference type="CDD" id="cd06171">
    <property type="entry name" value="Sigma70_r4"/>
    <property type="match status" value="1"/>
</dbReference>
<keyword evidence="3" id="KW-0731">Sigma factor</keyword>
<evidence type="ECO:0000256" key="4">
    <source>
        <dbReference type="ARBA" id="ARBA00023125"/>
    </source>
</evidence>
<dbReference type="InterPro" id="IPR013249">
    <property type="entry name" value="RNA_pol_sigma70_r4_t2"/>
</dbReference>
<dbReference type="InterPro" id="IPR036388">
    <property type="entry name" value="WH-like_DNA-bd_sf"/>
</dbReference>
<evidence type="ECO:0000256" key="2">
    <source>
        <dbReference type="ARBA" id="ARBA00023015"/>
    </source>
</evidence>
<dbReference type="InterPro" id="IPR013324">
    <property type="entry name" value="RNA_pol_sigma_r3/r4-like"/>
</dbReference>
<feature type="domain" description="RNA polymerase sigma factor 70 region 4 type 2" evidence="7">
    <location>
        <begin position="103"/>
        <end position="155"/>
    </location>
</feature>
<dbReference type="PANTHER" id="PTHR43133">
    <property type="entry name" value="RNA POLYMERASE ECF-TYPE SIGMA FACTO"/>
    <property type="match status" value="1"/>
</dbReference>
<evidence type="ECO:0000256" key="1">
    <source>
        <dbReference type="ARBA" id="ARBA00010641"/>
    </source>
</evidence>
<dbReference type="PANTHER" id="PTHR43133:SF50">
    <property type="entry name" value="ECF RNA POLYMERASE SIGMA FACTOR SIGM"/>
    <property type="match status" value="1"/>
</dbReference>
<evidence type="ECO:0000256" key="3">
    <source>
        <dbReference type="ARBA" id="ARBA00023082"/>
    </source>
</evidence>
<organism evidence="8 9">
    <name type="scientific">Cryptosporangium minutisporangium</name>
    <dbReference type="NCBI Taxonomy" id="113569"/>
    <lineage>
        <taxon>Bacteria</taxon>
        <taxon>Bacillati</taxon>
        <taxon>Actinomycetota</taxon>
        <taxon>Actinomycetes</taxon>
        <taxon>Cryptosporangiales</taxon>
        <taxon>Cryptosporangiaceae</taxon>
        <taxon>Cryptosporangium</taxon>
    </lineage>
</organism>
<dbReference type="Gene3D" id="1.10.1740.10">
    <property type="match status" value="1"/>
</dbReference>